<dbReference type="InterPro" id="IPR025452">
    <property type="entry name" value="DUF4218"/>
</dbReference>
<reference evidence="2" key="1">
    <citation type="submission" date="2022-08" db="EMBL/GenBank/DDBJ databases">
        <authorList>
            <person name="Gutierrez-Valencia J."/>
        </authorList>
    </citation>
    <scope>NUCLEOTIDE SEQUENCE</scope>
</reference>
<dbReference type="EMBL" id="CAMGYJ010000008">
    <property type="protein sequence ID" value="CAI0459123.1"/>
    <property type="molecule type" value="Genomic_DNA"/>
</dbReference>
<keyword evidence="3" id="KW-1185">Reference proteome</keyword>
<protein>
    <recommendedName>
        <fullName evidence="1">DUF4218 domain-containing protein</fullName>
    </recommendedName>
</protein>
<accession>A0AAV0NKL0</accession>
<feature type="non-terminal residue" evidence="2">
    <location>
        <position position="86"/>
    </location>
</feature>
<feature type="domain" description="DUF4218" evidence="1">
    <location>
        <begin position="1"/>
        <end position="55"/>
    </location>
</feature>
<evidence type="ECO:0000313" key="2">
    <source>
        <dbReference type="EMBL" id="CAI0459123.1"/>
    </source>
</evidence>
<proteinExistence type="predicted"/>
<sequence length="86" mass="9766">MYPIERFLKKLKGYVGNKARPEGSIAETYLIDECLTFCSRYLTGVDTVFNRPERNDDHVNPSSSKYHKLSVVSHVGHHLGGNPNME</sequence>
<comment type="caution">
    <text evidence="2">The sequence shown here is derived from an EMBL/GenBank/DDBJ whole genome shotgun (WGS) entry which is preliminary data.</text>
</comment>
<dbReference type="PANTHER" id="PTHR48451:SF1">
    <property type="entry name" value="DUF4218 DOMAIN-CONTAINING PROTEIN"/>
    <property type="match status" value="1"/>
</dbReference>
<gene>
    <name evidence="2" type="ORF">LITE_LOCUS33852</name>
</gene>
<dbReference type="Proteomes" id="UP001154282">
    <property type="component" value="Unassembled WGS sequence"/>
</dbReference>
<dbReference type="PANTHER" id="PTHR48451">
    <property type="entry name" value="DUF4218 DOMAIN-CONTAINING PROTEIN"/>
    <property type="match status" value="1"/>
</dbReference>
<dbReference type="AlphaFoldDB" id="A0AAV0NKL0"/>
<evidence type="ECO:0000259" key="1">
    <source>
        <dbReference type="Pfam" id="PF13960"/>
    </source>
</evidence>
<evidence type="ECO:0000313" key="3">
    <source>
        <dbReference type="Proteomes" id="UP001154282"/>
    </source>
</evidence>
<dbReference type="Pfam" id="PF13960">
    <property type="entry name" value="DUF4218"/>
    <property type="match status" value="1"/>
</dbReference>
<name>A0AAV0NKL0_9ROSI</name>
<organism evidence="2 3">
    <name type="scientific">Linum tenue</name>
    <dbReference type="NCBI Taxonomy" id="586396"/>
    <lineage>
        <taxon>Eukaryota</taxon>
        <taxon>Viridiplantae</taxon>
        <taxon>Streptophyta</taxon>
        <taxon>Embryophyta</taxon>
        <taxon>Tracheophyta</taxon>
        <taxon>Spermatophyta</taxon>
        <taxon>Magnoliopsida</taxon>
        <taxon>eudicotyledons</taxon>
        <taxon>Gunneridae</taxon>
        <taxon>Pentapetalae</taxon>
        <taxon>rosids</taxon>
        <taxon>fabids</taxon>
        <taxon>Malpighiales</taxon>
        <taxon>Linaceae</taxon>
        <taxon>Linum</taxon>
    </lineage>
</organism>